<feature type="transmembrane region" description="Helical" evidence="7">
    <location>
        <begin position="230"/>
        <end position="249"/>
    </location>
</feature>
<keyword evidence="3" id="KW-1003">Cell membrane</keyword>
<dbReference type="Proteomes" id="UP000886805">
    <property type="component" value="Unassembled WGS sequence"/>
</dbReference>
<dbReference type="Pfam" id="PF02417">
    <property type="entry name" value="Chromate_transp"/>
    <property type="match status" value="2"/>
</dbReference>
<evidence type="ECO:0000313" key="8">
    <source>
        <dbReference type="EMBL" id="HIX73297.1"/>
    </source>
</evidence>
<evidence type="ECO:0000256" key="7">
    <source>
        <dbReference type="SAM" id="Phobius"/>
    </source>
</evidence>
<dbReference type="EMBL" id="DXEQ01000293">
    <property type="protein sequence ID" value="HIX73297.1"/>
    <property type="molecule type" value="Genomic_DNA"/>
</dbReference>
<feature type="transmembrane region" description="Helical" evidence="7">
    <location>
        <begin position="462"/>
        <end position="481"/>
    </location>
</feature>
<comment type="similarity">
    <text evidence="2">Belongs to the chromate ion transporter (CHR) (TC 2.A.51) family.</text>
</comment>
<evidence type="ECO:0000256" key="5">
    <source>
        <dbReference type="ARBA" id="ARBA00022989"/>
    </source>
</evidence>
<feature type="transmembrane region" description="Helical" evidence="7">
    <location>
        <begin position="410"/>
        <end position="428"/>
    </location>
</feature>
<dbReference type="AlphaFoldDB" id="A0A9D1X699"/>
<keyword evidence="6 7" id="KW-0472">Membrane</keyword>
<evidence type="ECO:0000256" key="2">
    <source>
        <dbReference type="ARBA" id="ARBA00005262"/>
    </source>
</evidence>
<dbReference type="InterPro" id="IPR003370">
    <property type="entry name" value="Chromate_transpt"/>
</dbReference>
<keyword evidence="4 7" id="KW-0812">Transmembrane</keyword>
<organism evidence="8 9">
    <name type="scientific">Candidatus Anaerobutyricum stercoripullorum</name>
    <dbReference type="NCBI Taxonomy" id="2838456"/>
    <lineage>
        <taxon>Bacteria</taxon>
        <taxon>Bacillati</taxon>
        <taxon>Bacillota</taxon>
        <taxon>Clostridia</taxon>
        <taxon>Lachnospirales</taxon>
        <taxon>Lachnospiraceae</taxon>
        <taxon>Anaerobutyricum</taxon>
    </lineage>
</organism>
<feature type="transmembrane region" description="Helical" evidence="7">
    <location>
        <begin position="366"/>
        <end position="390"/>
    </location>
</feature>
<proteinExistence type="inferred from homology"/>
<evidence type="ECO:0000256" key="6">
    <source>
        <dbReference type="ARBA" id="ARBA00023136"/>
    </source>
</evidence>
<feature type="transmembrane region" description="Helical" evidence="7">
    <location>
        <begin position="84"/>
        <end position="106"/>
    </location>
</feature>
<dbReference type="PANTHER" id="PTHR43663">
    <property type="entry name" value="CHROMATE TRANSPORT PROTEIN-RELATED"/>
    <property type="match status" value="1"/>
</dbReference>
<feature type="transmembrane region" description="Helical" evidence="7">
    <location>
        <begin position="7"/>
        <end position="32"/>
    </location>
</feature>
<feature type="transmembrane region" description="Helical" evidence="7">
    <location>
        <begin position="171"/>
        <end position="193"/>
    </location>
</feature>
<feature type="transmembrane region" description="Helical" evidence="7">
    <location>
        <begin position="112"/>
        <end position="133"/>
    </location>
</feature>
<feature type="transmembrane region" description="Helical" evidence="7">
    <location>
        <begin position="434"/>
        <end position="455"/>
    </location>
</feature>
<comment type="caution">
    <text evidence="8">The sequence shown here is derived from an EMBL/GenBank/DDBJ whole genome shotgun (WGS) entry which is preliminary data.</text>
</comment>
<feature type="transmembrane region" description="Helical" evidence="7">
    <location>
        <begin position="205"/>
        <end position="224"/>
    </location>
</feature>
<reference evidence="8" key="1">
    <citation type="journal article" date="2021" name="PeerJ">
        <title>Extensive microbial diversity within the chicken gut microbiome revealed by metagenomics and culture.</title>
        <authorList>
            <person name="Gilroy R."/>
            <person name="Ravi A."/>
            <person name="Getino M."/>
            <person name="Pursley I."/>
            <person name="Horton D.L."/>
            <person name="Alikhan N.F."/>
            <person name="Baker D."/>
            <person name="Gharbi K."/>
            <person name="Hall N."/>
            <person name="Watson M."/>
            <person name="Adriaenssens E.M."/>
            <person name="Foster-Nyarko E."/>
            <person name="Jarju S."/>
            <person name="Secka A."/>
            <person name="Antonio M."/>
            <person name="Oren A."/>
            <person name="Chaudhuri R.R."/>
            <person name="La Ragione R."/>
            <person name="Hildebrand F."/>
            <person name="Pallen M.J."/>
        </authorList>
    </citation>
    <scope>NUCLEOTIDE SEQUENCE</scope>
    <source>
        <strain evidence="8">ChiSxjej3B15-1167</strain>
    </source>
</reference>
<protein>
    <submittedName>
        <fullName evidence="8">Chromate transporter</fullName>
    </submittedName>
</protein>
<evidence type="ECO:0000256" key="1">
    <source>
        <dbReference type="ARBA" id="ARBA00004651"/>
    </source>
</evidence>
<evidence type="ECO:0000256" key="4">
    <source>
        <dbReference type="ARBA" id="ARBA00022692"/>
    </source>
</evidence>
<gene>
    <name evidence="8" type="ORF">H9849_09780</name>
</gene>
<evidence type="ECO:0000313" key="9">
    <source>
        <dbReference type="Proteomes" id="UP000886805"/>
    </source>
</evidence>
<feature type="transmembrane region" description="Helical" evidence="7">
    <location>
        <begin position="145"/>
        <end position="165"/>
    </location>
</feature>
<evidence type="ECO:0000256" key="3">
    <source>
        <dbReference type="ARBA" id="ARBA00022475"/>
    </source>
</evidence>
<name>A0A9D1X699_9FIRM</name>
<feature type="transmembrane region" description="Helical" evidence="7">
    <location>
        <begin position="294"/>
        <end position="311"/>
    </location>
</feature>
<dbReference type="GO" id="GO:0015109">
    <property type="term" value="F:chromate transmembrane transporter activity"/>
    <property type="evidence" value="ECO:0007669"/>
    <property type="project" value="InterPro"/>
</dbReference>
<dbReference type="GO" id="GO:0005886">
    <property type="term" value="C:plasma membrane"/>
    <property type="evidence" value="ECO:0007669"/>
    <property type="project" value="UniProtKB-SubCell"/>
</dbReference>
<reference evidence="8" key="2">
    <citation type="submission" date="2021-04" db="EMBL/GenBank/DDBJ databases">
        <authorList>
            <person name="Gilroy R."/>
        </authorList>
    </citation>
    <scope>NUCLEOTIDE SEQUENCE</scope>
    <source>
        <strain evidence="8">ChiSxjej3B15-1167</strain>
    </source>
</reference>
<accession>A0A9D1X699</accession>
<dbReference type="InterPro" id="IPR052518">
    <property type="entry name" value="CHR_Transporter"/>
</dbReference>
<dbReference type="PANTHER" id="PTHR43663:SF1">
    <property type="entry name" value="CHROMATE TRANSPORTER"/>
    <property type="match status" value="1"/>
</dbReference>
<feature type="transmembrane region" description="Helical" evidence="7">
    <location>
        <begin position="261"/>
        <end position="282"/>
    </location>
</feature>
<feature type="transmembrane region" description="Helical" evidence="7">
    <location>
        <begin position="331"/>
        <end position="354"/>
    </location>
</feature>
<sequence length="483" mass="51807">MIRNNKFISMITTMLKIGFIGFGGGTALIPVIEEEIVEKNKVVTEEQYNNEVMIASITPGALPVEIASGIGYQTDGNRGMMAAASAMAFPGAFLTVLFLVIFSSAADSIKTQISYLAVGISAYIILTLIKYCTGTLQQAKDKSETILYFIIMMGVFLLSGEQNIYRILGLSITPIFGISTIQILGAAFFVILFTKGVPRDKKRAIPALCIALLYFLCAGEAHIIPQALQPFFVILMMVLSVIGVVQTLMESPQKRAFAGKALVISLVCWALFTVILSFPAIISLPGVARYIGDGFISSVLSFGGGDAYLSVAQGMFVDSGMIGYHDFYQNIVSIANALPGSILCKILSGCGYVMGYQQSGSVVQGLFMAICGFACSVAASGSIVIVVRIIYDKYENLRIFAVVKHFIRPIISGLLLNVALSLYLSGILEVAGGGLTMTILSILTLIVIALIFAIEQKKDVHLLWKILLAAAITFVGCNLFAGM</sequence>
<keyword evidence="5 7" id="KW-1133">Transmembrane helix</keyword>
<comment type="subcellular location">
    <subcellularLocation>
        <location evidence="1">Cell membrane</location>
        <topology evidence="1">Multi-pass membrane protein</topology>
    </subcellularLocation>
</comment>